<dbReference type="InterPro" id="IPR038730">
    <property type="entry name" value="HyfE-like"/>
</dbReference>
<accession>A7I7D2</accession>
<dbReference type="AlphaFoldDB" id="A7I7D2"/>
<keyword evidence="5 6" id="KW-0472">Membrane</keyword>
<evidence type="ECO:0000256" key="2">
    <source>
        <dbReference type="ARBA" id="ARBA00022475"/>
    </source>
</evidence>
<evidence type="ECO:0000256" key="6">
    <source>
        <dbReference type="SAM" id="Phobius"/>
    </source>
</evidence>
<feature type="transmembrane region" description="Helical" evidence="6">
    <location>
        <begin position="95"/>
        <end position="118"/>
    </location>
</feature>
<keyword evidence="3 6" id="KW-0812">Transmembrane</keyword>
<feature type="transmembrane region" description="Helical" evidence="6">
    <location>
        <begin position="6"/>
        <end position="26"/>
    </location>
</feature>
<dbReference type="STRING" id="456442.Mboo_1125"/>
<name>A7I7D2_METB6</name>
<dbReference type="PANTHER" id="PTHR38601">
    <property type="entry name" value="HYDROGENASE-4 COMPONENT E"/>
    <property type="match status" value="1"/>
</dbReference>
<dbReference type="PANTHER" id="PTHR38601:SF1">
    <property type="entry name" value="HYDROGENASE-4 COMPONENT E"/>
    <property type="match status" value="1"/>
</dbReference>
<organism evidence="7 8">
    <name type="scientific">Methanoregula boonei (strain DSM 21154 / JCM 14090 / 6A8)</name>
    <dbReference type="NCBI Taxonomy" id="456442"/>
    <lineage>
        <taxon>Archaea</taxon>
        <taxon>Methanobacteriati</taxon>
        <taxon>Methanobacteriota</taxon>
        <taxon>Stenosarchaea group</taxon>
        <taxon>Methanomicrobia</taxon>
        <taxon>Methanomicrobiales</taxon>
        <taxon>Methanoregulaceae</taxon>
        <taxon>Methanoregula</taxon>
    </lineage>
</organism>
<evidence type="ECO:0000256" key="5">
    <source>
        <dbReference type="ARBA" id="ARBA00023136"/>
    </source>
</evidence>
<dbReference type="GO" id="GO:0005886">
    <property type="term" value="C:plasma membrane"/>
    <property type="evidence" value="ECO:0007669"/>
    <property type="project" value="UniProtKB-SubCell"/>
</dbReference>
<protein>
    <submittedName>
        <fullName evidence="7">Hydrogenase-4 component E</fullName>
    </submittedName>
</protein>
<comment type="subcellular location">
    <subcellularLocation>
        <location evidence="1">Cell membrane</location>
        <topology evidence="1">Multi-pass membrane protein</topology>
    </subcellularLocation>
</comment>
<dbReference type="Proteomes" id="UP000002408">
    <property type="component" value="Chromosome"/>
</dbReference>
<dbReference type="HOGENOM" id="CLU_088957_0_0_2"/>
<keyword evidence="8" id="KW-1185">Reference proteome</keyword>
<evidence type="ECO:0000313" key="7">
    <source>
        <dbReference type="EMBL" id="ABS55643.1"/>
    </source>
</evidence>
<sequence precursor="true">MSDPAFFDGLVKILFVCVIVTSAYIITTRNLVSLVRVYALQSLSLVAIALALAWYENAAILLAIALLTLVFKVIVIPYFIATVQEKIRIKRDIEFHFLSPASSLLISLALMIVVYITLSRVFSPAPAEGSLFFFGAVIGISLVMMGMMVTFSRKKAITKVLGYLSMENGVLLFGLFATELPFIIEFLIVIDLVILILLTTILTVGIDSTLEDYHNRLHRFYLWEDQEESP</sequence>
<feature type="transmembrane region" description="Helical" evidence="6">
    <location>
        <begin position="160"/>
        <end position="177"/>
    </location>
</feature>
<gene>
    <name evidence="7" type="ordered locus">Mboo_1125</name>
</gene>
<evidence type="ECO:0000256" key="1">
    <source>
        <dbReference type="ARBA" id="ARBA00004651"/>
    </source>
</evidence>
<dbReference type="eggNOG" id="arCOG03627">
    <property type="taxonomic scope" value="Archaea"/>
</dbReference>
<evidence type="ECO:0000256" key="3">
    <source>
        <dbReference type="ARBA" id="ARBA00022692"/>
    </source>
</evidence>
<feature type="transmembrane region" description="Helical" evidence="6">
    <location>
        <begin position="130"/>
        <end position="151"/>
    </location>
</feature>
<feature type="transmembrane region" description="Helical" evidence="6">
    <location>
        <begin position="38"/>
        <end position="55"/>
    </location>
</feature>
<evidence type="ECO:0000256" key="4">
    <source>
        <dbReference type="ARBA" id="ARBA00022989"/>
    </source>
</evidence>
<dbReference type="RefSeq" id="WP_012106670.1">
    <property type="nucleotide sequence ID" value="NC_009712.1"/>
</dbReference>
<keyword evidence="2" id="KW-1003">Cell membrane</keyword>
<dbReference type="GeneID" id="5411431"/>
<proteinExistence type="predicted"/>
<reference evidence="8" key="1">
    <citation type="journal article" date="2015" name="Microbiology">
        <title>Genome of Methanoregula boonei 6A8 reveals adaptations to oligotrophic peatland environments.</title>
        <authorList>
            <person name="Braeuer S."/>
            <person name="Cadillo-Quiroz H."/>
            <person name="Kyrpides N."/>
            <person name="Woyke T."/>
            <person name="Goodwin L."/>
            <person name="Detter C."/>
            <person name="Podell S."/>
            <person name="Yavitt J.B."/>
            <person name="Zinder S.H."/>
        </authorList>
    </citation>
    <scope>NUCLEOTIDE SEQUENCE [LARGE SCALE GENOMIC DNA]</scope>
    <source>
        <strain evidence="8">DSM 21154 / JCM 14090 / 6A8</strain>
    </source>
</reference>
<dbReference type="EMBL" id="CP000780">
    <property type="protein sequence ID" value="ABS55643.1"/>
    <property type="molecule type" value="Genomic_DNA"/>
</dbReference>
<dbReference type="KEGG" id="mbn:Mboo_1125"/>
<keyword evidence="4 6" id="KW-1133">Transmembrane helix</keyword>
<dbReference type="OrthoDB" id="137723at2157"/>
<feature type="transmembrane region" description="Helical" evidence="6">
    <location>
        <begin position="61"/>
        <end position="83"/>
    </location>
</feature>
<evidence type="ECO:0000313" key="8">
    <source>
        <dbReference type="Proteomes" id="UP000002408"/>
    </source>
</evidence>
<feature type="transmembrane region" description="Helical" evidence="6">
    <location>
        <begin position="183"/>
        <end position="206"/>
    </location>
</feature>